<keyword evidence="3" id="KW-1185">Reference proteome</keyword>
<dbReference type="PANTHER" id="PTHR35368:SF1">
    <property type="entry name" value="HYDROPEROXIDE REDUCTASE"/>
    <property type="match status" value="1"/>
</dbReference>
<keyword evidence="1" id="KW-1133">Transmembrane helix</keyword>
<dbReference type="PANTHER" id="PTHR35368">
    <property type="entry name" value="HYDROPEROXIDE REDUCTASE"/>
    <property type="match status" value="1"/>
</dbReference>
<dbReference type="Gene3D" id="3.30.300.20">
    <property type="match status" value="1"/>
</dbReference>
<evidence type="ECO:0000313" key="3">
    <source>
        <dbReference type="Proteomes" id="UP000245829"/>
    </source>
</evidence>
<name>A0A2S2KQ60_9ARCH</name>
<dbReference type="InterPro" id="IPR003718">
    <property type="entry name" value="OsmC/Ohr_fam"/>
</dbReference>
<dbReference type="RefSeq" id="WP_109876396.1">
    <property type="nucleotide sequence ID" value="NZ_AP026695.1"/>
</dbReference>
<sequence length="175" mass="19432">MTKINNVDLDKVANTITMGKEDKKTLRKPVKMQGEWNLDSNSEFQFKTELPFEKGSQVIEIDSPSFLGGDGNRLGPMAYCIAGITSCFVGTFVGIAANQGIKLTKLKVNTECNINFAKTFDLSEEPITEGINFKIDAQSENADNQKLQEILNMAEERCPAMYSMTHKINIDAKIV</sequence>
<accession>A0A2S2KQ60</accession>
<dbReference type="EMBL" id="BGKI01000002">
    <property type="protein sequence ID" value="GBH33744.1"/>
    <property type="molecule type" value="Genomic_DNA"/>
</dbReference>
<dbReference type="Pfam" id="PF02566">
    <property type="entry name" value="OsmC"/>
    <property type="match status" value="1"/>
</dbReference>
<dbReference type="InterPro" id="IPR036102">
    <property type="entry name" value="OsmC/Ohrsf"/>
</dbReference>
<dbReference type="Proteomes" id="UP000245829">
    <property type="component" value="Unassembled WGS sequence"/>
</dbReference>
<dbReference type="InterPro" id="IPR015946">
    <property type="entry name" value="KH_dom-like_a/b"/>
</dbReference>
<evidence type="ECO:0008006" key="4">
    <source>
        <dbReference type="Google" id="ProtNLM"/>
    </source>
</evidence>
<evidence type="ECO:0000313" key="2">
    <source>
        <dbReference type="EMBL" id="GBH33744.1"/>
    </source>
</evidence>
<protein>
    <recommendedName>
        <fullName evidence="4">OsmC family peroxiredoxin</fullName>
    </recommendedName>
</protein>
<dbReference type="AlphaFoldDB" id="A0A2S2KQ60"/>
<comment type="caution">
    <text evidence="2">The sequence shown here is derived from an EMBL/GenBank/DDBJ whole genome shotgun (WGS) entry which is preliminary data.</text>
</comment>
<organism evidence="2 3">
    <name type="scientific">Nitrosopumilus zosterae</name>
    <dbReference type="NCBI Taxonomy" id="718286"/>
    <lineage>
        <taxon>Archaea</taxon>
        <taxon>Nitrososphaerota</taxon>
        <taxon>Nitrososphaeria</taxon>
        <taxon>Nitrosopumilales</taxon>
        <taxon>Nitrosopumilaceae</taxon>
        <taxon>Nitrosopumilus</taxon>
    </lineage>
</organism>
<dbReference type="OrthoDB" id="133354at2157"/>
<feature type="transmembrane region" description="Helical" evidence="1">
    <location>
        <begin position="76"/>
        <end position="97"/>
    </location>
</feature>
<dbReference type="GeneID" id="76209886"/>
<keyword evidence="1" id="KW-0472">Membrane</keyword>
<keyword evidence="1" id="KW-0812">Transmembrane</keyword>
<dbReference type="SUPFAM" id="SSF82784">
    <property type="entry name" value="OsmC-like"/>
    <property type="match status" value="1"/>
</dbReference>
<evidence type="ECO:0000256" key="1">
    <source>
        <dbReference type="SAM" id="Phobius"/>
    </source>
</evidence>
<gene>
    <name evidence="2" type="ORF">NZNM25_05350</name>
</gene>
<proteinExistence type="predicted"/>
<reference evidence="2 3" key="1">
    <citation type="submission" date="2018-05" db="EMBL/GenBank/DDBJ databases">
        <title>genome sequencing of Nitrosopumilus sp. NM25.</title>
        <authorList>
            <person name="Mori K."/>
            <person name="Nakagawa T."/>
        </authorList>
    </citation>
    <scope>NUCLEOTIDE SEQUENCE [LARGE SCALE GENOMIC DNA]</scope>
    <source>
        <strain evidence="2 3">NM25</strain>
    </source>
</reference>
<dbReference type="InterPro" id="IPR052924">
    <property type="entry name" value="OsmC/Ohr_hydroprdx_reductase"/>
</dbReference>